<dbReference type="InterPro" id="IPR002372">
    <property type="entry name" value="PQQ_rpt_dom"/>
</dbReference>
<dbReference type="RefSeq" id="WP_285233251.1">
    <property type="nucleotide sequence ID" value="NZ_CP116346.1"/>
</dbReference>
<feature type="domain" description="Pyrrolo-quinoline quinone repeat" evidence="5">
    <location>
        <begin position="70"/>
        <end position="308"/>
    </location>
</feature>
<dbReference type="Gene3D" id="2.140.10.10">
    <property type="entry name" value="Quinoprotein alcohol dehydrogenase-like superfamily"/>
    <property type="match status" value="1"/>
</dbReference>
<evidence type="ECO:0000256" key="4">
    <source>
        <dbReference type="SAM" id="SignalP"/>
    </source>
</evidence>
<feature type="signal peptide" evidence="4">
    <location>
        <begin position="1"/>
        <end position="32"/>
    </location>
</feature>
<evidence type="ECO:0000256" key="1">
    <source>
        <dbReference type="ARBA" id="ARBA00001931"/>
    </source>
</evidence>
<dbReference type="PANTHER" id="PTHR32303">
    <property type="entry name" value="QUINOPROTEIN ALCOHOL DEHYDROGENASE (CYTOCHROME C)"/>
    <property type="match status" value="1"/>
</dbReference>
<feature type="chain" id="PRO_5041642166" evidence="4">
    <location>
        <begin position="33"/>
        <end position="532"/>
    </location>
</feature>
<dbReference type="GO" id="GO:0016491">
    <property type="term" value="F:oxidoreductase activity"/>
    <property type="evidence" value="ECO:0007669"/>
    <property type="project" value="UniProtKB-KW"/>
</dbReference>
<reference evidence="6" key="1">
    <citation type="submission" date="2023-01" db="EMBL/GenBank/DDBJ databases">
        <title>Whole genome sequence of Paucibacter sp. S2-9 isolated from pond sediment.</title>
        <authorList>
            <person name="Jung J.Y."/>
        </authorList>
    </citation>
    <scope>NUCLEOTIDE SEQUENCE</scope>
    <source>
        <strain evidence="6">S2-9</strain>
    </source>
</reference>
<dbReference type="AlphaFoldDB" id="A0AA95SLF3"/>
<gene>
    <name evidence="6" type="ORF">PFX98_00710</name>
</gene>
<evidence type="ECO:0000313" key="7">
    <source>
        <dbReference type="Proteomes" id="UP001177769"/>
    </source>
</evidence>
<dbReference type="Pfam" id="PF13360">
    <property type="entry name" value="PQQ_2"/>
    <property type="match status" value="2"/>
</dbReference>
<dbReference type="SMART" id="SM00564">
    <property type="entry name" value="PQQ"/>
    <property type="match status" value="7"/>
</dbReference>
<evidence type="ECO:0000256" key="2">
    <source>
        <dbReference type="ARBA" id="ARBA00008156"/>
    </source>
</evidence>
<dbReference type="InterPro" id="IPR011047">
    <property type="entry name" value="Quinoprotein_ADH-like_sf"/>
</dbReference>
<protein>
    <submittedName>
        <fullName evidence="6">PQQ-binding-like beta-propeller repeat protein</fullName>
    </submittedName>
</protein>
<accession>A0AA95SLF3</accession>
<sequence>MDTYKTTRQWQRLALAGLTVTGLLCTALPAAADASDNNWPTAGQNLGNTRYQNQSGGISVLTVGGLSPKWVFTTAGDVSATPAVDANRVYFPDWAGYLYALDRKTGQQVWRVKLSDVSGSAMDKARATPALTEDKLYIGTQGGAIAGGGQGGMMLAFDKSTGALLWKTQLDNHYAAIVTQSATVHDGRVFVGVASMEEALAGLVGFCCSFRGSQLALDADTGAILWKTYTLPLGYTGGAVWGSSPAVDVRRGQVYVATGNNYSIPDAARTCVIAAGTDTNAVRACLAADNFFDAVLALDIRTGAIRWGTKALPADTWIAACIGFGDPSACPSPTGPDYDFGQAPALFSATPNGASKPREMVGAGQKSGKYWALDPDTGAVLWVTQAGPGGTAGGLQWGSAVDGRRVYTANSNSDLVPWPSAGGSTSGVWSALDAATGQLLWQTRPSGGGSTSGPVTTTNGVVFGCSLDRINGYMYALDAATGVELWKFSSGGSCLSGAAISRGEVFWGSGYGNLFGTFGSPNNKLYAFTLPK</sequence>
<evidence type="ECO:0000256" key="3">
    <source>
        <dbReference type="ARBA" id="ARBA00023002"/>
    </source>
</evidence>
<proteinExistence type="inferred from homology"/>
<feature type="domain" description="Pyrrolo-quinoline quinone repeat" evidence="5">
    <location>
        <begin position="372"/>
        <end position="515"/>
    </location>
</feature>
<name>A0AA95SLF3_9BURK</name>
<dbReference type="InterPro" id="IPR018391">
    <property type="entry name" value="PQQ_b-propeller_rpt"/>
</dbReference>
<keyword evidence="4" id="KW-0732">Signal</keyword>
<comment type="similarity">
    <text evidence="2">Belongs to the bacterial PQQ dehydrogenase family.</text>
</comment>
<keyword evidence="3" id="KW-0560">Oxidoreductase</keyword>
<comment type="cofactor">
    <cofactor evidence="1">
        <name>pyrroloquinoline quinone</name>
        <dbReference type="ChEBI" id="CHEBI:58442"/>
    </cofactor>
</comment>
<keyword evidence="7" id="KW-1185">Reference proteome</keyword>
<dbReference type="KEGG" id="pais:PFX98_00710"/>
<evidence type="ECO:0000259" key="5">
    <source>
        <dbReference type="Pfam" id="PF13360"/>
    </source>
</evidence>
<dbReference type="Proteomes" id="UP001177769">
    <property type="component" value="Chromosome"/>
</dbReference>
<organism evidence="6 7">
    <name type="scientific">Paucibacter sediminis</name>
    <dbReference type="NCBI Taxonomy" id="3019553"/>
    <lineage>
        <taxon>Bacteria</taxon>
        <taxon>Pseudomonadati</taxon>
        <taxon>Pseudomonadota</taxon>
        <taxon>Betaproteobacteria</taxon>
        <taxon>Burkholderiales</taxon>
        <taxon>Sphaerotilaceae</taxon>
        <taxon>Roseateles</taxon>
    </lineage>
</organism>
<dbReference type="PANTHER" id="PTHR32303:SF10">
    <property type="entry name" value="OUTER MEMBRANE PROTEIN ASSEMBLY FACTOR BAMB"/>
    <property type="match status" value="1"/>
</dbReference>
<dbReference type="EMBL" id="CP116346">
    <property type="protein sequence ID" value="WIT12158.1"/>
    <property type="molecule type" value="Genomic_DNA"/>
</dbReference>
<dbReference type="SUPFAM" id="SSF50998">
    <property type="entry name" value="Quinoprotein alcohol dehydrogenase-like"/>
    <property type="match status" value="1"/>
</dbReference>
<evidence type="ECO:0000313" key="6">
    <source>
        <dbReference type="EMBL" id="WIT12158.1"/>
    </source>
</evidence>